<dbReference type="PANTHER" id="PTHR36447:SF1">
    <property type="entry name" value="BETA-GALACTOSIDASE GANA"/>
    <property type="match status" value="1"/>
</dbReference>
<dbReference type="InterPro" id="IPR017853">
    <property type="entry name" value="GH"/>
</dbReference>
<evidence type="ECO:0000313" key="1">
    <source>
        <dbReference type="EMBL" id="QHI39235.1"/>
    </source>
</evidence>
<dbReference type="Gene3D" id="3.20.20.80">
    <property type="entry name" value="Glycosidases"/>
    <property type="match status" value="1"/>
</dbReference>
<name>A0A7L4ZRG0_9FLAO</name>
<keyword evidence="2" id="KW-1185">Reference proteome</keyword>
<protein>
    <recommendedName>
        <fullName evidence="3">Beta-galactosidase</fullName>
    </recommendedName>
</protein>
<organism evidence="1 2">
    <name type="scientific">Kordia antarctica</name>
    <dbReference type="NCBI Taxonomy" id="1218801"/>
    <lineage>
        <taxon>Bacteria</taxon>
        <taxon>Pseudomonadati</taxon>
        <taxon>Bacteroidota</taxon>
        <taxon>Flavobacteriia</taxon>
        <taxon>Flavobacteriales</taxon>
        <taxon>Flavobacteriaceae</taxon>
        <taxon>Kordia</taxon>
    </lineage>
</organism>
<dbReference type="KEGG" id="kan:IMCC3317_46400"/>
<dbReference type="InterPro" id="IPR029062">
    <property type="entry name" value="Class_I_gatase-like"/>
</dbReference>
<dbReference type="AlphaFoldDB" id="A0A7L4ZRG0"/>
<dbReference type="SUPFAM" id="SSF51445">
    <property type="entry name" value="(Trans)glycosidases"/>
    <property type="match status" value="1"/>
</dbReference>
<evidence type="ECO:0008006" key="3">
    <source>
        <dbReference type="Google" id="ProtNLM"/>
    </source>
</evidence>
<evidence type="ECO:0000313" key="2">
    <source>
        <dbReference type="Proteomes" id="UP000464657"/>
    </source>
</evidence>
<dbReference type="Proteomes" id="UP000464657">
    <property type="component" value="Chromosome"/>
</dbReference>
<dbReference type="CDD" id="cd03143">
    <property type="entry name" value="A4_beta-galactosidase_middle_domain"/>
    <property type="match status" value="1"/>
</dbReference>
<gene>
    <name evidence="1" type="ORF">IMCC3317_46400</name>
</gene>
<dbReference type="RefSeq" id="WP_160131726.1">
    <property type="nucleotide sequence ID" value="NZ_CP019288.1"/>
</dbReference>
<accession>A0A7L4ZRG0</accession>
<proteinExistence type="predicted"/>
<dbReference type="OrthoDB" id="1387316at2"/>
<dbReference type="GO" id="GO:0005975">
    <property type="term" value="P:carbohydrate metabolic process"/>
    <property type="evidence" value="ECO:0007669"/>
    <property type="project" value="InterPro"/>
</dbReference>
<reference evidence="1 2" key="1">
    <citation type="journal article" date="2013" name="Int. J. Syst. Evol. Microbiol.">
        <title>Kordia antarctica sp. nov., isolated from Antarctic seawater.</title>
        <authorList>
            <person name="Baek K."/>
            <person name="Choi A."/>
            <person name="Kang I."/>
            <person name="Lee K."/>
            <person name="Cho J.C."/>
        </authorList>
    </citation>
    <scope>NUCLEOTIDE SEQUENCE [LARGE SCALE GENOMIC DNA]</scope>
    <source>
        <strain evidence="1 2">IMCC3317</strain>
    </source>
</reference>
<dbReference type="EMBL" id="CP019288">
    <property type="protein sequence ID" value="QHI39235.1"/>
    <property type="molecule type" value="Genomic_DNA"/>
</dbReference>
<dbReference type="Gene3D" id="3.40.50.880">
    <property type="match status" value="1"/>
</dbReference>
<dbReference type="GO" id="GO:0004565">
    <property type="term" value="F:beta-galactosidase activity"/>
    <property type="evidence" value="ECO:0007669"/>
    <property type="project" value="InterPro"/>
</dbReference>
<dbReference type="InterPro" id="IPR003476">
    <property type="entry name" value="Glyco_hydro_42"/>
</dbReference>
<sequence>MKKQALLLGLICIILLNGCGTKSVFKTPKEEALAKIETLEGLMSKAKTNSIDVTREETTLWFSKEFIKFADWDEANKTAIAKLFSYERYYKDKKDSLAEMLPDFERKKVIQILDKSIDDLHKELNGEIKRRPVAKVDWKNAKAADNMFISNGKPSFPYDYFSKTVGQPLTNEAVYNDHLGAIYHGGENLYPVDHDRAINSFLLKEDGTFDEELMKELTSIPDTNIGFLIYWSMGIPEWAEAKEPEIRKGRSLFTGFDIDNPLAREIWGKIIRRTGELTKDKKVTELGYIFANEPHWYSEKGHWTGRYKEMNDISSYTLNKFKTWLKNKYDGNINALNKNWESTYKDFNAVEIEIPIDIALTGKPMWYDWNRYHMDRTTEWFKFNQDELHAVNPNADTHIKLFPRTFYEDSRSHGMDFEALTELTTMIGHDAKALGSKSIRPHINSDFIEKYTYKWGGMAILHDFLESVSPNKINVNSESHFLSSGQWRDLDARTSYVRNVYWLSTLMGMDANMGWFWARDPDGSPEDRLEGELNFFDPGLGGAYAGSNNMQPHIANEVTQVMLDLNTYSEEIIKLREQPRPLRFFYSETSAINTPKYMTKTNKLYKSLFFEGLPLGFVTKNIIEKQDNSTWNTVVVYNTEYVTDAEFTTLQSYLDNGGTVILDSSKSLSMNEYGEKRTQKLTSGNGKLIALKNADIVEIKKTALAEVADQMPDVIIESDNGNEFKTTISRVVKQKDGSYLVNLLNIGHNTTKIKLSLKSGAPITIKNIMTSNAVDAQFNLASEEVLLLEIK</sequence>
<dbReference type="PANTHER" id="PTHR36447">
    <property type="entry name" value="BETA-GALACTOSIDASE GANA"/>
    <property type="match status" value="1"/>
</dbReference>